<name>A0A8J6NSJ4_9CHLR</name>
<evidence type="ECO:0000256" key="1">
    <source>
        <dbReference type="SAM" id="MobiDB-lite"/>
    </source>
</evidence>
<dbReference type="AlphaFoldDB" id="A0A8J6NSJ4"/>
<dbReference type="EMBL" id="JACNJN010000218">
    <property type="protein sequence ID" value="MBC8336979.1"/>
    <property type="molecule type" value="Genomic_DNA"/>
</dbReference>
<feature type="region of interest" description="Disordered" evidence="1">
    <location>
        <begin position="157"/>
        <end position="180"/>
    </location>
</feature>
<dbReference type="Proteomes" id="UP000614469">
    <property type="component" value="Unassembled WGS sequence"/>
</dbReference>
<comment type="caution">
    <text evidence="2">The sequence shown here is derived from an EMBL/GenBank/DDBJ whole genome shotgun (WGS) entry which is preliminary data.</text>
</comment>
<reference evidence="2 3" key="1">
    <citation type="submission" date="2020-08" db="EMBL/GenBank/DDBJ databases">
        <title>Bridging the membrane lipid divide: bacteria of the FCB group superphylum have the potential to synthesize archaeal ether lipids.</title>
        <authorList>
            <person name="Villanueva L."/>
            <person name="Von Meijenfeldt F.A.B."/>
            <person name="Westbye A.B."/>
            <person name="Yadav S."/>
            <person name="Hopmans E.C."/>
            <person name="Dutilh B.E."/>
            <person name="Sinninghe Damste J.S."/>
        </authorList>
    </citation>
    <scope>NUCLEOTIDE SEQUENCE [LARGE SCALE GENOMIC DNA]</scope>
    <source>
        <strain evidence="2">NIOZ-UU36</strain>
    </source>
</reference>
<evidence type="ECO:0000313" key="2">
    <source>
        <dbReference type="EMBL" id="MBC8336979.1"/>
    </source>
</evidence>
<proteinExistence type="predicted"/>
<accession>A0A8J6NSJ4</accession>
<organism evidence="2 3">
    <name type="scientific">Candidatus Desulfolinea nitratireducens</name>
    <dbReference type="NCBI Taxonomy" id="2841698"/>
    <lineage>
        <taxon>Bacteria</taxon>
        <taxon>Bacillati</taxon>
        <taxon>Chloroflexota</taxon>
        <taxon>Anaerolineae</taxon>
        <taxon>Anaerolineales</taxon>
        <taxon>Anaerolineales incertae sedis</taxon>
        <taxon>Candidatus Desulfolinea</taxon>
    </lineage>
</organism>
<protein>
    <submittedName>
        <fullName evidence="2">DUF177 domain-containing protein</fullName>
    </submittedName>
</protein>
<evidence type="ECO:0000313" key="3">
    <source>
        <dbReference type="Proteomes" id="UP000614469"/>
    </source>
</evidence>
<dbReference type="Pfam" id="PF02620">
    <property type="entry name" value="YceD"/>
    <property type="match status" value="1"/>
</dbReference>
<feature type="compositionally biased region" description="Acidic residues" evidence="1">
    <location>
        <begin position="161"/>
        <end position="170"/>
    </location>
</feature>
<sequence length="180" mass="20231">MPEYPANAPPHPFRINLGSLLPQSIGYKREFPLEYSKIQLDDDLTLTEFIGLVTANRTPQGILIQGDFEGKLALDCVRCLKLFDYTLQWEITELYVFNRRNATEDDLILPDNAGIDLGELIQEEAHLDRPFNPVCKEGCLGLCQICGTDLNLDDCGHEDIPPEEPPEDENSPFAGLKDLI</sequence>
<dbReference type="InterPro" id="IPR003772">
    <property type="entry name" value="YceD"/>
</dbReference>
<gene>
    <name evidence="2" type="ORF">H8E29_17120</name>
</gene>